<keyword evidence="2" id="KW-0812">Transmembrane</keyword>
<evidence type="ECO:0000313" key="3">
    <source>
        <dbReference type="EMBL" id="CAG7734173.1"/>
    </source>
</evidence>
<evidence type="ECO:0000256" key="1">
    <source>
        <dbReference type="SAM" id="MobiDB-lite"/>
    </source>
</evidence>
<reference evidence="3" key="1">
    <citation type="submission" date="2021-06" db="EMBL/GenBank/DDBJ databases">
        <authorList>
            <person name="Hodson N. C."/>
            <person name="Mongue J. A."/>
            <person name="Jaron S. K."/>
        </authorList>
    </citation>
    <scope>NUCLEOTIDE SEQUENCE</scope>
</reference>
<sequence length="111" mass="12187">MVTSAVLGAATGTGLALVVAMTIVIYRYYTLRKRCKDWGDLERFDAPHLTRPATKSFGHVKPYASTSGAKYPYSGPSTSKSQMTRWDSRGSRTSTKSCPPLYTYPQQVGSL</sequence>
<keyword evidence="4" id="KW-1185">Reference proteome</keyword>
<feature type="region of interest" description="Disordered" evidence="1">
    <location>
        <begin position="71"/>
        <end position="111"/>
    </location>
</feature>
<dbReference type="AlphaFoldDB" id="A0A8J2KDI4"/>
<comment type="caution">
    <text evidence="3">The sequence shown here is derived from an EMBL/GenBank/DDBJ whole genome shotgun (WGS) entry which is preliminary data.</text>
</comment>
<gene>
    <name evidence="3" type="ORF">AFUS01_LOCUS22576</name>
</gene>
<dbReference type="OrthoDB" id="8047192at2759"/>
<dbReference type="Proteomes" id="UP000708208">
    <property type="component" value="Unassembled WGS sequence"/>
</dbReference>
<keyword evidence="2" id="KW-1133">Transmembrane helix</keyword>
<accession>A0A8J2KDI4</accession>
<protein>
    <submittedName>
        <fullName evidence="3">Uncharacterized protein</fullName>
    </submittedName>
</protein>
<name>A0A8J2KDI4_9HEXA</name>
<proteinExistence type="predicted"/>
<feature type="compositionally biased region" description="Polar residues" evidence="1">
    <location>
        <begin position="75"/>
        <end position="97"/>
    </location>
</feature>
<evidence type="ECO:0000313" key="4">
    <source>
        <dbReference type="Proteomes" id="UP000708208"/>
    </source>
</evidence>
<dbReference type="EMBL" id="CAJVCH010264250">
    <property type="protein sequence ID" value="CAG7734173.1"/>
    <property type="molecule type" value="Genomic_DNA"/>
</dbReference>
<organism evidence="3 4">
    <name type="scientific">Allacma fusca</name>
    <dbReference type="NCBI Taxonomy" id="39272"/>
    <lineage>
        <taxon>Eukaryota</taxon>
        <taxon>Metazoa</taxon>
        <taxon>Ecdysozoa</taxon>
        <taxon>Arthropoda</taxon>
        <taxon>Hexapoda</taxon>
        <taxon>Collembola</taxon>
        <taxon>Symphypleona</taxon>
        <taxon>Sminthuridae</taxon>
        <taxon>Allacma</taxon>
    </lineage>
</organism>
<feature type="transmembrane region" description="Helical" evidence="2">
    <location>
        <begin position="6"/>
        <end position="26"/>
    </location>
</feature>
<keyword evidence="2" id="KW-0472">Membrane</keyword>
<evidence type="ECO:0000256" key="2">
    <source>
        <dbReference type="SAM" id="Phobius"/>
    </source>
</evidence>